<dbReference type="Proteomes" id="UP001595075">
    <property type="component" value="Unassembled WGS sequence"/>
</dbReference>
<organism evidence="2 3">
    <name type="scientific">Oculimacula yallundae</name>
    <dbReference type="NCBI Taxonomy" id="86028"/>
    <lineage>
        <taxon>Eukaryota</taxon>
        <taxon>Fungi</taxon>
        <taxon>Dikarya</taxon>
        <taxon>Ascomycota</taxon>
        <taxon>Pezizomycotina</taxon>
        <taxon>Leotiomycetes</taxon>
        <taxon>Helotiales</taxon>
        <taxon>Ploettnerulaceae</taxon>
        <taxon>Oculimacula</taxon>
    </lineage>
</organism>
<keyword evidence="3" id="KW-1185">Reference proteome</keyword>
<name>A0ABR4CS98_9HELO</name>
<dbReference type="EMBL" id="JAZHXI010000004">
    <property type="protein sequence ID" value="KAL2072749.1"/>
    <property type="molecule type" value="Genomic_DNA"/>
</dbReference>
<gene>
    <name evidence="2" type="ORF">VTL71DRAFT_12092</name>
</gene>
<comment type="caution">
    <text evidence="2">The sequence shown here is derived from an EMBL/GenBank/DDBJ whole genome shotgun (WGS) entry which is preliminary data.</text>
</comment>
<feature type="compositionally biased region" description="Polar residues" evidence="1">
    <location>
        <begin position="1"/>
        <end position="15"/>
    </location>
</feature>
<evidence type="ECO:0000256" key="1">
    <source>
        <dbReference type="SAM" id="MobiDB-lite"/>
    </source>
</evidence>
<feature type="region of interest" description="Disordered" evidence="1">
    <location>
        <begin position="1"/>
        <end position="35"/>
    </location>
</feature>
<reference evidence="2 3" key="1">
    <citation type="journal article" date="2024" name="Commun. Biol.">
        <title>Comparative genomic analysis of thermophilic fungi reveals convergent evolutionary adaptations and gene losses.</title>
        <authorList>
            <person name="Steindorff A.S."/>
            <person name="Aguilar-Pontes M.V."/>
            <person name="Robinson A.J."/>
            <person name="Andreopoulos B."/>
            <person name="LaButti K."/>
            <person name="Kuo A."/>
            <person name="Mondo S."/>
            <person name="Riley R."/>
            <person name="Otillar R."/>
            <person name="Haridas S."/>
            <person name="Lipzen A."/>
            <person name="Grimwood J."/>
            <person name="Schmutz J."/>
            <person name="Clum A."/>
            <person name="Reid I.D."/>
            <person name="Moisan M.C."/>
            <person name="Butler G."/>
            <person name="Nguyen T.T.M."/>
            <person name="Dewar K."/>
            <person name="Conant G."/>
            <person name="Drula E."/>
            <person name="Henrissat B."/>
            <person name="Hansel C."/>
            <person name="Singer S."/>
            <person name="Hutchinson M.I."/>
            <person name="de Vries R.P."/>
            <person name="Natvig D.O."/>
            <person name="Powell A.J."/>
            <person name="Tsang A."/>
            <person name="Grigoriev I.V."/>
        </authorList>
    </citation>
    <scope>NUCLEOTIDE SEQUENCE [LARGE SCALE GENOMIC DNA]</scope>
    <source>
        <strain evidence="2 3">CBS 494.80</strain>
    </source>
</reference>
<protein>
    <submittedName>
        <fullName evidence="2">Uncharacterized protein</fullName>
    </submittedName>
</protein>
<evidence type="ECO:0000313" key="3">
    <source>
        <dbReference type="Proteomes" id="UP001595075"/>
    </source>
</evidence>
<proteinExistence type="predicted"/>
<sequence length="79" mass="8735">MIATQPSPTNPTKSSFPALRANAIPSTHRRIQKPPNSANAMIFRSRIKSAVKRHSCFPYPIPNRSYAMPNANKKGKNSS</sequence>
<accession>A0ABR4CS98</accession>
<evidence type="ECO:0000313" key="2">
    <source>
        <dbReference type="EMBL" id="KAL2072749.1"/>
    </source>
</evidence>